<evidence type="ECO:0000313" key="2">
    <source>
        <dbReference type="Proteomes" id="UP001174909"/>
    </source>
</evidence>
<gene>
    <name evidence="1" type="ORF">GBAR_LOCUS6378</name>
</gene>
<dbReference type="AlphaFoldDB" id="A0AA35RG64"/>
<reference evidence="1" key="1">
    <citation type="submission" date="2023-03" db="EMBL/GenBank/DDBJ databases">
        <authorList>
            <person name="Steffen K."/>
            <person name="Cardenas P."/>
        </authorList>
    </citation>
    <scope>NUCLEOTIDE SEQUENCE</scope>
</reference>
<accession>A0AA35RG64</accession>
<dbReference type="Proteomes" id="UP001174909">
    <property type="component" value="Unassembled WGS sequence"/>
</dbReference>
<protein>
    <submittedName>
        <fullName evidence="1">Uncharacterized protein</fullName>
    </submittedName>
</protein>
<organism evidence="1 2">
    <name type="scientific">Geodia barretti</name>
    <name type="common">Barrett's horny sponge</name>
    <dbReference type="NCBI Taxonomy" id="519541"/>
    <lineage>
        <taxon>Eukaryota</taxon>
        <taxon>Metazoa</taxon>
        <taxon>Porifera</taxon>
        <taxon>Demospongiae</taxon>
        <taxon>Heteroscleromorpha</taxon>
        <taxon>Tetractinellida</taxon>
        <taxon>Astrophorina</taxon>
        <taxon>Geodiidae</taxon>
        <taxon>Geodia</taxon>
    </lineage>
</organism>
<evidence type="ECO:0000313" key="1">
    <source>
        <dbReference type="EMBL" id="CAI8009527.1"/>
    </source>
</evidence>
<comment type="caution">
    <text evidence="1">The sequence shown here is derived from an EMBL/GenBank/DDBJ whole genome shotgun (WGS) entry which is preliminary data.</text>
</comment>
<proteinExistence type="predicted"/>
<name>A0AA35RG64_GEOBA</name>
<sequence length="149" mass="16371">MPVGLIAQGDQRYFLPADTGIGQFDRILEFLALSKSEGGVALETLLAQEEQLWGYHSSLIVITPSNRPDWVVALRELMRRRVRVAVVLLDGASFGGFFNTVDVVPHLYLAGIPPYLVQKGDDIPVALSRVYTSAEVEGSEQLEATEVQV</sequence>
<keyword evidence="2" id="KW-1185">Reference proteome</keyword>
<dbReference type="EMBL" id="CASHTH010000972">
    <property type="protein sequence ID" value="CAI8009527.1"/>
    <property type="molecule type" value="Genomic_DNA"/>
</dbReference>